<evidence type="ECO:0000313" key="9">
    <source>
        <dbReference type="EMBL" id="RPB21112.1"/>
    </source>
</evidence>
<dbReference type="AlphaFoldDB" id="A0A3N4LI40"/>
<feature type="non-terminal residue" evidence="9">
    <location>
        <position position="185"/>
    </location>
</feature>
<reference evidence="9 10" key="1">
    <citation type="journal article" date="2018" name="Nat. Ecol. Evol.">
        <title>Pezizomycetes genomes reveal the molecular basis of ectomycorrhizal truffle lifestyle.</title>
        <authorList>
            <person name="Murat C."/>
            <person name="Payen T."/>
            <person name="Noel B."/>
            <person name="Kuo A."/>
            <person name="Morin E."/>
            <person name="Chen J."/>
            <person name="Kohler A."/>
            <person name="Krizsan K."/>
            <person name="Balestrini R."/>
            <person name="Da Silva C."/>
            <person name="Montanini B."/>
            <person name="Hainaut M."/>
            <person name="Levati E."/>
            <person name="Barry K.W."/>
            <person name="Belfiori B."/>
            <person name="Cichocki N."/>
            <person name="Clum A."/>
            <person name="Dockter R.B."/>
            <person name="Fauchery L."/>
            <person name="Guy J."/>
            <person name="Iotti M."/>
            <person name="Le Tacon F."/>
            <person name="Lindquist E.A."/>
            <person name="Lipzen A."/>
            <person name="Malagnac F."/>
            <person name="Mello A."/>
            <person name="Molinier V."/>
            <person name="Miyauchi S."/>
            <person name="Poulain J."/>
            <person name="Riccioni C."/>
            <person name="Rubini A."/>
            <person name="Sitrit Y."/>
            <person name="Splivallo R."/>
            <person name="Traeger S."/>
            <person name="Wang M."/>
            <person name="Zifcakova L."/>
            <person name="Wipf D."/>
            <person name="Zambonelli A."/>
            <person name="Paolocci F."/>
            <person name="Nowrousian M."/>
            <person name="Ottonello S."/>
            <person name="Baldrian P."/>
            <person name="Spatafora J.W."/>
            <person name="Henrissat B."/>
            <person name="Nagy L.G."/>
            <person name="Aury J.M."/>
            <person name="Wincker P."/>
            <person name="Grigoriev I.V."/>
            <person name="Bonfante P."/>
            <person name="Martin F.M."/>
        </authorList>
    </citation>
    <scope>NUCLEOTIDE SEQUENCE [LARGE SCALE GENOMIC DNA]</scope>
    <source>
        <strain evidence="9 10">ATCC MYA-4762</strain>
    </source>
</reference>
<evidence type="ECO:0000259" key="8">
    <source>
        <dbReference type="PROSITE" id="PS50879"/>
    </source>
</evidence>
<evidence type="ECO:0000256" key="2">
    <source>
        <dbReference type="ARBA" id="ARBA00005300"/>
    </source>
</evidence>
<keyword evidence="6" id="KW-0255">Endonuclease</keyword>
<dbReference type="STRING" id="1051890.A0A3N4LI40"/>
<evidence type="ECO:0000256" key="4">
    <source>
        <dbReference type="ARBA" id="ARBA00022722"/>
    </source>
</evidence>
<dbReference type="SUPFAM" id="SSF53098">
    <property type="entry name" value="Ribonuclease H-like"/>
    <property type="match status" value="1"/>
</dbReference>
<evidence type="ECO:0000256" key="1">
    <source>
        <dbReference type="ARBA" id="ARBA00000077"/>
    </source>
</evidence>
<dbReference type="Proteomes" id="UP000267821">
    <property type="component" value="Unassembled WGS sequence"/>
</dbReference>
<dbReference type="Pfam" id="PF00075">
    <property type="entry name" value="RNase_H"/>
    <property type="match status" value="1"/>
</dbReference>
<dbReference type="EC" id="3.1.26.4" evidence="3"/>
<evidence type="ECO:0000256" key="3">
    <source>
        <dbReference type="ARBA" id="ARBA00012180"/>
    </source>
</evidence>
<dbReference type="InterPro" id="IPR012337">
    <property type="entry name" value="RNaseH-like_sf"/>
</dbReference>
<proteinExistence type="inferred from homology"/>
<keyword evidence="7" id="KW-0378">Hydrolase</keyword>
<protein>
    <recommendedName>
        <fullName evidence="3">ribonuclease H</fullName>
        <ecNumber evidence="3">3.1.26.4</ecNumber>
    </recommendedName>
</protein>
<dbReference type="GO" id="GO:0004523">
    <property type="term" value="F:RNA-DNA hybrid ribonuclease activity"/>
    <property type="evidence" value="ECO:0007669"/>
    <property type="project" value="UniProtKB-EC"/>
</dbReference>
<name>A0A3N4LI40_9PEZI</name>
<evidence type="ECO:0000256" key="6">
    <source>
        <dbReference type="ARBA" id="ARBA00022759"/>
    </source>
</evidence>
<dbReference type="PANTHER" id="PTHR10642">
    <property type="entry name" value="RIBONUCLEASE H1"/>
    <property type="match status" value="1"/>
</dbReference>
<comment type="similarity">
    <text evidence="2">Belongs to the RNase H family.</text>
</comment>
<keyword evidence="5" id="KW-0479">Metal-binding</keyword>
<sequence>MQQAWIREREWEDVRSTAVEEDSNKKGRLYPREFREGEIEKESVVVIYCDGACRGNGTTEARASFGVFVSAQHPKNTAAFISEDLPQTNQVAELVAVFQALKEGVREVQERGVEHMVTASDSEYACYSLTRWIEEWKDRGYKGIKNARLFEQIDREIKEMERELGVRVQFWKISRESNGMADGLA</sequence>
<dbReference type="InParanoid" id="A0A3N4LI40"/>
<dbReference type="PANTHER" id="PTHR10642:SF26">
    <property type="entry name" value="RIBONUCLEASE H1"/>
    <property type="match status" value="1"/>
</dbReference>
<evidence type="ECO:0000313" key="10">
    <source>
        <dbReference type="Proteomes" id="UP000267821"/>
    </source>
</evidence>
<evidence type="ECO:0000256" key="5">
    <source>
        <dbReference type="ARBA" id="ARBA00022723"/>
    </source>
</evidence>
<dbReference type="GO" id="GO:0046872">
    <property type="term" value="F:metal ion binding"/>
    <property type="evidence" value="ECO:0007669"/>
    <property type="project" value="UniProtKB-KW"/>
</dbReference>
<dbReference type="PROSITE" id="PS50879">
    <property type="entry name" value="RNASE_H_1"/>
    <property type="match status" value="1"/>
</dbReference>
<feature type="domain" description="RNase H type-1" evidence="8">
    <location>
        <begin position="41"/>
        <end position="185"/>
    </location>
</feature>
<dbReference type="OrthoDB" id="245563at2759"/>
<keyword evidence="10" id="KW-1185">Reference proteome</keyword>
<dbReference type="InterPro" id="IPR002156">
    <property type="entry name" value="RNaseH_domain"/>
</dbReference>
<gene>
    <name evidence="9" type="ORF">L211DRAFT_791037</name>
</gene>
<dbReference type="GO" id="GO:0003676">
    <property type="term" value="F:nucleic acid binding"/>
    <property type="evidence" value="ECO:0007669"/>
    <property type="project" value="InterPro"/>
</dbReference>
<keyword evidence="4" id="KW-0540">Nuclease</keyword>
<dbReference type="InterPro" id="IPR036397">
    <property type="entry name" value="RNaseH_sf"/>
</dbReference>
<dbReference type="Gene3D" id="3.30.420.10">
    <property type="entry name" value="Ribonuclease H-like superfamily/Ribonuclease H"/>
    <property type="match status" value="1"/>
</dbReference>
<dbReference type="GO" id="GO:0043137">
    <property type="term" value="P:DNA replication, removal of RNA primer"/>
    <property type="evidence" value="ECO:0007669"/>
    <property type="project" value="TreeGrafter"/>
</dbReference>
<dbReference type="EMBL" id="ML121564">
    <property type="protein sequence ID" value="RPB21112.1"/>
    <property type="molecule type" value="Genomic_DNA"/>
</dbReference>
<organism evidence="9 10">
    <name type="scientific">Terfezia boudieri ATCC MYA-4762</name>
    <dbReference type="NCBI Taxonomy" id="1051890"/>
    <lineage>
        <taxon>Eukaryota</taxon>
        <taxon>Fungi</taxon>
        <taxon>Dikarya</taxon>
        <taxon>Ascomycota</taxon>
        <taxon>Pezizomycotina</taxon>
        <taxon>Pezizomycetes</taxon>
        <taxon>Pezizales</taxon>
        <taxon>Pezizaceae</taxon>
        <taxon>Terfezia</taxon>
    </lineage>
</organism>
<comment type="catalytic activity">
    <reaction evidence="1">
        <text>Endonucleolytic cleavage to 5'-phosphomonoester.</text>
        <dbReference type="EC" id="3.1.26.4"/>
    </reaction>
</comment>
<accession>A0A3N4LI40</accession>
<evidence type="ECO:0000256" key="7">
    <source>
        <dbReference type="ARBA" id="ARBA00022801"/>
    </source>
</evidence>
<dbReference type="InterPro" id="IPR050092">
    <property type="entry name" value="RNase_H"/>
</dbReference>